<evidence type="ECO:0000313" key="2">
    <source>
        <dbReference type="EMBL" id="TMQ93101.1"/>
    </source>
</evidence>
<reference evidence="2 3" key="1">
    <citation type="submission" date="2019-05" db="EMBL/GenBank/DDBJ databases">
        <title>Draft genome sequence of Actinomadura sp. 14C53.</title>
        <authorList>
            <person name="Saricaoglu S."/>
            <person name="Isik K."/>
        </authorList>
    </citation>
    <scope>NUCLEOTIDE SEQUENCE [LARGE SCALE GENOMIC DNA]</scope>
    <source>
        <strain evidence="2 3">14C53</strain>
    </source>
</reference>
<name>A0A5C4J6R2_9ACTN</name>
<accession>A0A5C4J6R2</accession>
<organism evidence="2 3">
    <name type="scientific">Actinomadura soli</name>
    <dbReference type="NCBI Taxonomy" id="2508997"/>
    <lineage>
        <taxon>Bacteria</taxon>
        <taxon>Bacillati</taxon>
        <taxon>Actinomycetota</taxon>
        <taxon>Actinomycetes</taxon>
        <taxon>Streptosporangiales</taxon>
        <taxon>Thermomonosporaceae</taxon>
        <taxon>Actinomadura</taxon>
    </lineage>
</organism>
<evidence type="ECO:0000313" key="3">
    <source>
        <dbReference type="Proteomes" id="UP000309174"/>
    </source>
</evidence>
<comment type="caution">
    <text evidence="2">The sequence shown here is derived from an EMBL/GenBank/DDBJ whole genome shotgun (WGS) entry which is preliminary data.</text>
</comment>
<sequence length="102" mass="11266">MAVREIRIDPAKPLREEPGTGHNRWHPGIPPVVRRGPGDEVVMGTPDAFGFTTQAPGFGFLRDDFPEPFLVRWAIADGWATSRPRVGVPPPGHLHRLLNWGG</sequence>
<feature type="region of interest" description="Disordered" evidence="1">
    <location>
        <begin position="1"/>
        <end position="32"/>
    </location>
</feature>
<proteinExistence type="predicted"/>
<dbReference type="InterPro" id="IPR004304">
    <property type="entry name" value="FmdA_AmdA"/>
</dbReference>
<dbReference type="RefSeq" id="WP_138647821.1">
    <property type="nucleotide sequence ID" value="NZ_VCKW01000151.1"/>
</dbReference>
<dbReference type="AlphaFoldDB" id="A0A5C4J6R2"/>
<keyword evidence="3" id="KW-1185">Reference proteome</keyword>
<gene>
    <name evidence="2" type="ORF">ETD83_25975</name>
</gene>
<dbReference type="SUPFAM" id="SSF141130">
    <property type="entry name" value="Acetamidase/Formamidase-like"/>
    <property type="match status" value="1"/>
</dbReference>
<dbReference type="EMBL" id="VCKW01000151">
    <property type="protein sequence ID" value="TMQ93101.1"/>
    <property type="molecule type" value="Genomic_DNA"/>
</dbReference>
<dbReference type="Proteomes" id="UP000309174">
    <property type="component" value="Unassembled WGS sequence"/>
</dbReference>
<dbReference type="Pfam" id="PF03069">
    <property type="entry name" value="FmdA_AmdA"/>
    <property type="match status" value="1"/>
</dbReference>
<feature type="compositionally biased region" description="Basic and acidic residues" evidence="1">
    <location>
        <begin position="1"/>
        <end position="19"/>
    </location>
</feature>
<dbReference type="GO" id="GO:0016811">
    <property type="term" value="F:hydrolase activity, acting on carbon-nitrogen (but not peptide) bonds, in linear amides"/>
    <property type="evidence" value="ECO:0007669"/>
    <property type="project" value="InterPro"/>
</dbReference>
<protein>
    <submittedName>
        <fullName evidence="2">Uncharacterized protein</fullName>
    </submittedName>
</protein>
<evidence type="ECO:0000256" key="1">
    <source>
        <dbReference type="SAM" id="MobiDB-lite"/>
    </source>
</evidence>